<feature type="non-terminal residue" evidence="5">
    <location>
        <position position="247"/>
    </location>
</feature>
<accession>A0ABD5S3Q1</accession>
<dbReference type="Gene3D" id="3.30.450.20">
    <property type="entry name" value="PAS domain"/>
    <property type="match status" value="1"/>
</dbReference>
<dbReference type="PANTHER" id="PTHR44591:SF25">
    <property type="entry name" value="CHEMOTAXIS TWO-COMPONENT RESPONSE REGULATOR"/>
    <property type="match status" value="1"/>
</dbReference>
<organism evidence="5 6">
    <name type="scientific">Halobium palmae</name>
    <dbReference type="NCBI Taxonomy" id="1776492"/>
    <lineage>
        <taxon>Archaea</taxon>
        <taxon>Methanobacteriati</taxon>
        <taxon>Methanobacteriota</taxon>
        <taxon>Stenosarchaea group</taxon>
        <taxon>Halobacteria</taxon>
        <taxon>Halobacteriales</taxon>
        <taxon>Haloferacaceae</taxon>
        <taxon>Halobium</taxon>
    </lineage>
</organism>
<dbReference type="Proteomes" id="UP001596328">
    <property type="component" value="Unassembled WGS sequence"/>
</dbReference>
<dbReference type="InterPro" id="IPR000014">
    <property type="entry name" value="PAS"/>
</dbReference>
<comment type="caution">
    <text evidence="5">The sequence shown here is derived from an EMBL/GenBank/DDBJ whole genome shotgun (WGS) entry which is preliminary data.</text>
</comment>
<dbReference type="EMBL" id="JBHSWU010000756">
    <property type="protein sequence ID" value="MFC6725877.1"/>
    <property type="molecule type" value="Genomic_DNA"/>
</dbReference>
<feature type="modified residue" description="4-aspartylphosphate" evidence="2">
    <location>
        <position position="55"/>
    </location>
</feature>
<dbReference type="CDD" id="cd00156">
    <property type="entry name" value="REC"/>
    <property type="match status" value="1"/>
</dbReference>
<dbReference type="SMART" id="SM00448">
    <property type="entry name" value="REC"/>
    <property type="match status" value="1"/>
</dbReference>
<dbReference type="CDD" id="cd00130">
    <property type="entry name" value="PAS"/>
    <property type="match status" value="1"/>
</dbReference>
<evidence type="ECO:0000313" key="6">
    <source>
        <dbReference type="Proteomes" id="UP001596328"/>
    </source>
</evidence>
<protein>
    <submittedName>
        <fullName evidence="5">PAS domain S-box protein</fullName>
    </submittedName>
</protein>
<dbReference type="InterPro" id="IPR035965">
    <property type="entry name" value="PAS-like_dom_sf"/>
</dbReference>
<evidence type="ECO:0000313" key="5">
    <source>
        <dbReference type="EMBL" id="MFC6725877.1"/>
    </source>
</evidence>
<dbReference type="AlphaFoldDB" id="A0ABD5S3Q1"/>
<reference evidence="5 6" key="1">
    <citation type="journal article" date="2019" name="Int. J. Syst. Evol. Microbiol.">
        <title>The Global Catalogue of Microorganisms (GCM) 10K type strain sequencing project: providing services to taxonomists for standard genome sequencing and annotation.</title>
        <authorList>
            <consortium name="The Broad Institute Genomics Platform"/>
            <consortium name="The Broad Institute Genome Sequencing Center for Infectious Disease"/>
            <person name="Wu L."/>
            <person name="Ma J."/>
        </authorList>
    </citation>
    <scope>NUCLEOTIDE SEQUENCE [LARGE SCALE GENOMIC DNA]</scope>
    <source>
        <strain evidence="5 6">NBRC 111368</strain>
    </source>
</reference>
<dbReference type="PROSITE" id="PS50112">
    <property type="entry name" value="PAS"/>
    <property type="match status" value="1"/>
</dbReference>
<dbReference type="PROSITE" id="PS50110">
    <property type="entry name" value="RESPONSE_REGULATORY"/>
    <property type="match status" value="1"/>
</dbReference>
<dbReference type="Pfam" id="PF00072">
    <property type="entry name" value="Response_reg"/>
    <property type="match status" value="1"/>
</dbReference>
<evidence type="ECO:0000256" key="2">
    <source>
        <dbReference type="PROSITE-ProRule" id="PRU00169"/>
    </source>
</evidence>
<dbReference type="Pfam" id="PF13426">
    <property type="entry name" value="PAS_9"/>
    <property type="match status" value="1"/>
</dbReference>
<dbReference type="SUPFAM" id="SSF55785">
    <property type="entry name" value="PYP-like sensor domain (PAS domain)"/>
    <property type="match status" value="1"/>
</dbReference>
<keyword evidence="6" id="KW-1185">Reference proteome</keyword>
<feature type="domain" description="Response regulatory" evidence="3">
    <location>
        <begin position="6"/>
        <end position="120"/>
    </location>
</feature>
<dbReference type="InterPro" id="IPR050595">
    <property type="entry name" value="Bact_response_regulator"/>
</dbReference>
<evidence type="ECO:0000259" key="3">
    <source>
        <dbReference type="PROSITE" id="PS50110"/>
    </source>
</evidence>
<keyword evidence="1 2" id="KW-0597">Phosphoprotein</keyword>
<dbReference type="SUPFAM" id="SSF52172">
    <property type="entry name" value="CheY-like"/>
    <property type="match status" value="1"/>
</dbReference>
<feature type="domain" description="PAS" evidence="4">
    <location>
        <begin position="155"/>
        <end position="204"/>
    </location>
</feature>
<name>A0ABD5S3Q1_9EURY</name>
<proteinExistence type="predicted"/>
<evidence type="ECO:0000259" key="4">
    <source>
        <dbReference type="PROSITE" id="PS50112"/>
    </source>
</evidence>
<dbReference type="SMART" id="SM00091">
    <property type="entry name" value="PAS"/>
    <property type="match status" value="1"/>
</dbReference>
<dbReference type="NCBIfam" id="TIGR00229">
    <property type="entry name" value="sensory_box"/>
    <property type="match status" value="1"/>
</dbReference>
<gene>
    <name evidence="5" type="ORF">ACFQE1_16190</name>
</gene>
<dbReference type="PANTHER" id="PTHR44591">
    <property type="entry name" value="STRESS RESPONSE REGULATOR PROTEIN 1"/>
    <property type="match status" value="1"/>
</dbReference>
<sequence>MDPTVRVLVVDDDAELAELTALYLQRCDESLEAVVETSVAAGLERLDEVDCVVSDYEMPGANGLDFLASVRRVDPDLPFVLFTGKGSEEIASRAISAGVTDYLRKGTGAERYEMLANRLRNAVEHRRTERELERAEARYRRFVEQDLFGCYIIRDGVVEFANEQLATVFGYERSEIVGQPVDRLVHEADRERVRDYLDRRTGGDLDSVQYGFRARRNDGSSVEVEVHGGRIDYGGEPAVLGVLVEVG</sequence>
<dbReference type="Gene3D" id="3.40.50.2300">
    <property type="match status" value="1"/>
</dbReference>
<evidence type="ECO:0000256" key="1">
    <source>
        <dbReference type="ARBA" id="ARBA00022553"/>
    </source>
</evidence>
<dbReference type="InterPro" id="IPR011006">
    <property type="entry name" value="CheY-like_superfamily"/>
</dbReference>
<dbReference type="InterPro" id="IPR001789">
    <property type="entry name" value="Sig_transdc_resp-reg_receiver"/>
</dbReference>